<dbReference type="AlphaFoldDB" id="A0AA37TQU5"/>
<dbReference type="Proteomes" id="UP001157439">
    <property type="component" value="Unassembled WGS sequence"/>
</dbReference>
<comment type="caution">
    <text evidence="2">The sequence shown here is derived from an EMBL/GenBank/DDBJ whole genome shotgun (WGS) entry which is preliminary data.</text>
</comment>
<gene>
    <name evidence="2" type="ORF">GCM10007894_17220</name>
</gene>
<dbReference type="RefSeq" id="WP_095500523.1">
    <property type="nucleotide sequence ID" value="NZ_BSPO01000003.1"/>
</dbReference>
<feature type="coiled-coil region" evidence="1">
    <location>
        <begin position="95"/>
        <end position="122"/>
    </location>
</feature>
<keyword evidence="1" id="KW-0175">Coiled coil</keyword>
<evidence type="ECO:0000313" key="2">
    <source>
        <dbReference type="EMBL" id="GLS83745.1"/>
    </source>
</evidence>
<proteinExistence type="predicted"/>
<keyword evidence="3" id="KW-1185">Reference proteome</keyword>
<protein>
    <submittedName>
        <fullName evidence="2">Uncharacterized protein</fullName>
    </submittedName>
</protein>
<sequence length="176" mass="20353">MNKRQRDYHNTKGILKAAISRLKSGDITNPNLLLRAKNGKSIKINRTNVEQEAGLSNGALKRHEDLFILIEQAESERLYCDDATSSSETPNSKLVLKLKEDVRSLRKQKADLGEKVDRLSLELHKKDELLKFYIEQADELYTALWERLPPQDHELRISSSKQFNNVVELKKRELEI</sequence>
<dbReference type="EMBL" id="BSPO01000003">
    <property type="protein sequence ID" value="GLS83745.1"/>
    <property type="molecule type" value="Genomic_DNA"/>
</dbReference>
<evidence type="ECO:0000256" key="1">
    <source>
        <dbReference type="SAM" id="Coils"/>
    </source>
</evidence>
<reference evidence="2 3" key="1">
    <citation type="journal article" date="2014" name="Int. J. Syst. Evol. Microbiol.">
        <title>Complete genome sequence of Corynebacterium casei LMG S-19264T (=DSM 44701T), isolated from a smear-ripened cheese.</title>
        <authorList>
            <consortium name="US DOE Joint Genome Institute (JGI-PGF)"/>
            <person name="Walter F."/>
            <person name="Albersmeier A."/>
            <person name="Kalinowski J."/>
            <person name="Ruckert C."/>
        </authorList>
    </citation>
    <scope>NUCLEOTIDE SEQUENCE [LARGE SCALE GENOMIC DNA]</scope>
    <source>
        <strain evidence="2 3">NBRC 112785</strain>
    </source>
</reference>
<name>A0AA37TQU5_9GAMM</name>
<organism evidence="2 3">
    <name type="scientific">Paraferrimonas haliotis</name>
    <dbReference type="NCBI Taxonomy" id="2013866"/>
    <lineage>
        <taxon>Bacteria</taxon>
        <taxon>Pseudomonadati</taxon>
        <taxon>Pseudomonadota</taxon>
        <taxon>Gammaproteobacteria</taxon>
        <taxon>Alteromonadales</taxon>
        <taxon>Ferrimonadaceae</taxon>
        <taxon>Paraferrimonas</taxon>
    </lineage>
</organism>
<accession>A0AA37TQU5</accession>
<evidence type="ECO:0000313" key="3">
    <source>
        <dbReference type="Proteomes" id="UP001157439"/>
    </source>
</evidence>